<dbReference type="FunFam" id="1.20.1110.10:FF:000036">
    <property type="entry name" value="Calcium-transporting ATPase"/>
    <property type="match status" value="1"/>
</dbReference>
<accession>A0AA88UW89</accession>
<sequence length="477" mass="53458">MEEWTDSQEKSVSLKDGVVSSDIPLRQKIFGINRFAEKPSRSFLMFVWEALQDLTLIILMVCAVVSLGVGIATDGWPKGMYDGIGIILCILLVIFVTAISDYKQSLQLKELDKEKKNIMVQVTRDGSRKKVSIHDLVVGDIVHLSIGDQVPADGLFMSGYSLFIDESSLSGESEQAIHNEITTWSISDGLNLLNFFAITVTILVVAVPEGLPLAVTLSLAFAMKKLMDDRALVRHLSACETMGSASCICTDKTGTLTTNSEIILLGHNVCFCFHEVKLVLQTSTTIGFNFSSISTFIFSIVVDSWFTDDEKSNKMSKEDLMVLIREYPIPKGWYARVPRLQEPANYRTKFEIRMYEEQVKSGYRLSLHPFALSFFKHYHMAPGKLILNGWRKLVHGFNLVLMFVFRIDSLFLVEMASGSRKSPQGGFTGILQKAKRKRKEKQPNVELPPVSKKARVTPHDQSPLVVEGISIDEDPIF</sequence>
<evidence type="ECO:0000259" key="8">
    <source>
        <dbReference type="SMART" id="SM00831"/>
    </source>
</evidence>
<proteinExistence type="predicted"/>
<dbReference type="Gene3D" id="2.70.150.10">
    <property type="entry name" value="Calcium-transporting ATPase, cytoplasmic transduction domain A"/>
    <property type="match status" value="1"/>
</dbReference>
<evidence type="ECO:0000256" key="4">
    <source>
        <dbReference type="ARBA" id="ARBA00022989"/>
    </source>
</evidence>
<dbReference type="GO" id="GO:0005886">
    <property type="term" value="C:plasma membrane"/>
    <property type="evidence" value="ECO:0007669"/>
    <property type="project" value="TreeGrafter"/>
</dbReference>
<comment type="caution">
    <text evidence="9">The sequence shown here is derived from an EMBL/GenBank/DDBJ whole genome shotgun (WGS) entry which is preliminary data.</text>
</comment>
<dbReference type="SUPFAM" id="SSF81653">
    <property type="entry name" value="Calcium ATPase, transduction domain A"/>
    <property type="match status" value="1"/>
</dbReference>
<evidence type="ECO:0000256" key="5">
    <source>
        <dbReference type="ARBA" id="ARBA00023136"/>
    </source>
</evidence>
<dbReference type="EMBL" id="JAVXUP010004268">
    <property type="protein sequence ID" value="KAK2997318.1"/>
    <property type="molecule type" value="Genomic_DNA"/>
</dbReference>
<keyword evidence="3" id="KW-0460">Magnesium</keyword>
<dbReference type="PANTHER" id="PTHR24093">
    <property type="entry name" value="CATION TRANSPORTING ATPASE"/>
    <property type="match status" value="1"/>
</dbReference>
<evidence type="ECO:0000256" key="3">
    <source>
        <dbReference type="ARBA" id="ARBA00022842"/>
    </source>
</evidence>
<feature type="transmembrane region" description="Helical" evidence="7">
    <location>
        <begin position="80"/>
        <end position="99"/>
    </location>
</feature>
<keyword evidence="10" id="KW-1185">Reference proteome</keyword>
<evidence type="ECO:0000313" key="10">
    <source>
        <dbReference type="Proteomes" id="UP001188597"/>
    </source>
</evidence>
<dbReference type="InterPro" id="IPR023214">
    <property type="entry name" value="HAD_sf"/>
</dbReference>
<evidence type="ECO:0000256" key="1">
    <source>
        <dbReference type="ARBA" id="ARBA00004370"/>
    </source>
</evidence>
<dbReference type="AlphaFoldDB" id="A0AA88UW89"/>
<dbReference type="Pfam" id="PF00122">
    <property type="entry name" value="E1-E2_ATPase"/>
    <property type="match status" value="1"/>
</dbReference>
<organism evidence="9 10">
    <name type="scientific">Escallonia herrerae</name>
    <dbReference type="NCBI Taxonomy" id="1293975"/>
    <lineage>
        <taxon>Eukaryota</taxon>
        <taxon>Viridiplantae</taxon>
        <taxon>Streptophyta</taxon>
        <taxon>Embryophyta</taxon>
        <taxon>Tracheophyta</taxon>
        <taxon>Spermatophyta</taxon>
        <taxon>Magnoliopsida</taxon>
        <taxon>eudicotyledons</taxon>
        <taxon>Gunneridae</taxon>
        <taxon>Pentapetalae</taxon>
        <taxon>asterids</taxon>
        <taxon>campanulids</taxon>
        <taxon>Escalloniales</taxon>
        <taxon>Escalloniaceae</taxon>
        <taxon>Escallonia</taxon>
    </lineage>
</organism>
<dbReference type="InterPro" id="IPR018303">
    <property type="entry name" value="ATPase_P-typ_P_site"/>
</dbReference>
<reference evidence="9" key="1">
    <citation type="submission" date="2022-12" db="EMBL/GenBank/DDBJ databases">
        <title>Draft genome assemblies for two species of Escallonia (Escalloniales).</title>
        <authorList>
            <person name="Chanderbali A."/>
            <person name="Dervinis C."/>
            <person name="Anghel I."/>
            <person name="Soltis D."/>
            <person name="Soltis P."/>
            <person name="Zapata F."/>
        </authorList>
    </citation>
    <scope>NUCLEOTIDE SEQUENCE</scope>
    <source>
        <strain evidence="9">UCBG64.0493</strain>
        <tissue evidence="9">Leaf</tissue>
    </source>
</reference>
<dbReference type="InterPro" id="IPR023298">
    <property type="entry name" value="ATPase_P-typ_TM_dom_sf"/>
</dbReference>
<feature type="transmembrane region" description="Helical" evidence="7">
    <location>
        <begin position="54"/>
        <end position="73"/>
    </location>
</feature>
<dbReference type="SUPFAM" id="SSF81665">
    <property type="entry name" value="Calcium ATPase, transmembrane domain M"/>
    <property type="match status" value="1"/>
</dbReference>
<protein>
    <recommendedName>
        <fullName evidence="8">Cation-transporting P-type ATPase N-terminal domain-containing protein</fullName>
    </recommendedName>
</protein>
<dbReference type="InterPro" id="IPR004014">
    <property type="entry name" value="ATPase_P-typ_cation-transptr_N"/>
</dbReference>
<dbReference type="InterPro" id="IPR008250">
    <property type="entry name" value="ATPase_P-typ_transduc_dom_A_sf"/>
</dbReference>
<feature type="domain" description="Cation-transporting P-type ATPase N-terminal" evidence="8">
    <location>
        <begin position="2"/>
        <end position="71"/>
    </location>
</feature>
<evidence type="ECO:0000256" key="2">
    <source>
        <dbReference type="ARBA" id="ARBA00022692"/>
    </source>
</evidence>
<comment type="subcellular location">
    <subcellularLocation>
        <location evidence="1">Membrane</location>
    </subcellularLocation>
</comment>
<keyword evidence="2 7" id="KW-0812">Transmembrane</keyword>
<dbReference type="InterPro" id="IPR059000">
    <property type="entry name" value="ATPase_P-type_domA"/>
</dbReference>
<dbReference type="PANTHER" id="PTHR24093:SF448">
    <property type="entry name" value="CALCIUM-TRANSPORTING ATPASE"/>
    <property type="match status" value="1"/>
</dbReference>
<name>A0AA88UW89_9ASTE</name>
<dbReference type="Pfam" id="PF00690">
    <property type="entry name" value="Cation_ATPase_N"/>
    <property type="match status" value="1"/>
</dbReference>
<evidence type="ECO:0000256" key="7">
    <source>
        <dbReference type="SAM" id="Phobius"/>
    </source>
</evidence>
<gene>
    <name evidence="9" type="ORF">RJ639_025240</name>
</gene>
<feature type="region of interest" description="Disordered" evidence="6">
    <location>
        <begin position="432"/>
        <end position="461"/>
    </location>
</feature>
<dbReference type="SMART" id="SM00831">
    <property type="entry name" value="Cation_ATPase_N"/>
    <property type="match status" value="1"/>
</dbReference>
<evidence type="ECO:0000256" key="6">
    <source>
        <dbReference type="SAM" id="MobiDB-lite"/>
    </source>
</evidence>
<keyword evidence="5 7" id="KW-0472">Membrane</keyword>
<dbReference type="GO" id="GO:0005388">
    <property type="term" value="F:P-type calcium transporter activity"/>
    <property type="evidence" value="ECO:0007669"/>
    <property type="project" value="TreeGrafter"/>
</dbReference>
<dbReference type="Proteomes" id="UP001188597">
    <property type="component" value="Unassembled WGS sequence"/>
</dbReference>
<dbReference type="Gene3D" id="1.20.1110.10">
    <property type="entry name" value="Calcium-transporting ATPase, transmembrane domain"/>
    <property type="match status" value="2"/>
</dbReference>
<dbReference type="Gene3D" id="3.40.50.1000">
    <property type="entry name" value="HAD superfamily/HAD-like"/>
    <property type="match status" value="1"/>
</dbReference>
<feature type="transmembrane region" description="Helical" evidence="7">
    <location>
        <begin position="195"/>
        <end position="222"/>
    </location>
</feature>
<keyword evidence="4 7" id="KW-1133">Transmembrane helix</keyword>
<dbReference type="PROSITE" id="PS00154">
    <property type="entry name" value="ATPASE_E1_E2"/>
    <property type="match status" value="1"/>
</dbReference>
<evidence type="ECO:0000313" key="9">
    <source>
        <dbReference type="EMBL" id="KAK2997318.1"/>
    </source>
</evidence>